<keyword evidence="1" id="KW-1133">Transmembrane helix</keyword>
<evidence type="ECO:0000313" key="2">
    <source>
        <dbReference type="EMBL" id="MBC8208045.1"/>
    </source>
</evidence>
<dbReference type="Proteomes" id="UP000599024">
    <property type="component" value="Unassembled WGS sequence"/>
</dbReference>
<dbReference type="EMBL" id="JACNLK010000027">
    <property type="protein sequence ID" value="MBC8208045.1"/>
    <property type="molecule type" value="Genomic_DNA"/>
</dbReference>
<proteinExistence type="predicted"/>
<comment type="caution">
    <text evidence="2">The sequence shown here is derived from an EMBL/GenBank/DDBJ whole genome shotgun (WGS) entry which is preliminary data.</text>
</comment>
<feature type="transmembrane region" description="Helical" evidence="1">
    <location>
        <begin position="30"/>
        <end position="48"/>
    </location>
</feature>
<keyword evidence="1" id="KW-0812">Transmembrane</keyword>
<protein>
    <submittedName>
        <fullName evidence="2">Uncharacterized protein</fullName>
    </submittedName>
</protein>
<reference evidence="2 3" key="1">
    <citation type="submission" date="2020-08" db="EMBL/GenBank/DDBJ databases">
        <title>Bridging the membrane lipid divide: bacteria of the FCB group superphylum have the potential to synthesize archaeal ether lipids.</title>
        <authorList>
            <person name="Villanueva L."/>
            <person name="Von Meijenfeldt F.A.B."/>
            <person name="Westbye A.B."/>
            <person name="Yadav S."/>
            <person name="Hopmans E.C."/>
            <person name="Dutilh B.E."/>
            <person name="Sinninghe Damste J.S."/>
        </authorList>
    </citation>
    <scope>NUCLEOTIDE SEQUENCE [LARGE SCALE GENOMIC DNA]</scope>
    <source>
        <strain evidence="2">NIOZ-UU81</strain>
    </source>
</reference>
<dbReference type="AlphaFoldDB" id="A0A8J6TBU6"/>
<organism evidence="2 3">
    <name type="scientific">Candidatus Desulfatifera sulfidica</name>
    <dbReference type="NCBI Taxonomy" id="2841691"/>
    <lineage>
        <taxon>Bacteria</taxon>
        <taxon>Pseudomonadati</taxon>
        <taxon>Thermodesulfobacteriota</taxon>
        <taxon>Desulfobulbia</taxon>
        <taxon>Desulfobulbales</taxon>
        <taxon>Desulfobulbaceae</taxon>
        <taxon>Candidatus Desulfatifera</taxon>
    </lineage>
</organism>
<accession>A0A8J6TBU6</accession>
<sequence>MFRIIAFLVGLISLIAGLRNYDSELASAPVPIVSGILVMLIAVFNLVPKIRRCSACNKMIPTKSDICRFCGMKQ</sequence>
<name>A0A8J6TBU6_9BACT</name>
<evidence type="ECO:0000256" key="1">
    <source>
        <dbReference type="SAM" id="Phobius"/>
    </source>
</evidence>
<evidence type="ECO:0000313" key="3">
    <source>
        <dbReference type="Proteomes" id="UP000599024"/>
    </source>
</evidence>
<keyword evidence="1" id="KW-0472">Membrane</keyword>
<gene>
    <name evidence="2" type="ORF">H8E79_02620</name>
</gene>